<organism evidence="2 3">
    <name type="scientific">Bacillus kandeliae</name>
    <dbReference type="NCBI Taxonomy" id="3129297"/>
    <lineage>
        <taxon>Bacteria</taxon>
        <taxon>Bacillati</taxon>
        <taxon>Bacillota</taxon>
        <taxon>Bacilli</taxon>
        <taxon>Bacillales</taxon>
        <taxon>Bacillaceae</taxon>
        <taxon>Bacillus</taxon>
    </lineage>
</organism>
<proteinExistence type="predicted"/>
<accession>A0ABZ2NAJ1</accession>
<gene>
    <name evidence="2" type="ORF">WDJ61_09055</name>
</gene>
<dbReference type="EMBL" id="CP147404">
    <property type="protein sequence ID" value="WXB94753.1"/>
    <property type="molecule type" value="Genomic_DNA"/>
</dbReference>
<dbReference type="InterPro" id="IPR051928">
    <property type="entry name" value="NorD/CobT"/>
</dbReference>
<dbReference type="Pfam" id="PF00092">
    <property type="entry name" value="VWA"/>
    <property type="match status" value="1"/>
</dbReference>
<dbReference type="PANTHER" id="PTHR41248">
    <property type="entry name" value="NORD PROTEIN"/>
    <property type="match status" value="1"/>
</dbReference>
<dbReference type="SUPFAM" id="SSF53300">
    <property type="entry name" value="vWA-like"/>
    <property type="match status" value="1"/>
</dbReference>
<feature type="domain" description="VWFA" evidence="1">
    <location>
        <begin position="445"/>
        <end position="633"/>
    </location>
</feature>
<dbReference type="InterPro" id="IPR036465">
    <property type="entry name" value="vWFA_dom_sf"/>
</dbReference>
<sequence>MERFIQFNDEIVDSFLFMQLSDLAKTLTENPEMEVEYGPHSYVNKQENIIYVSHFWNHRSANDTWSGYQSDVLLRAIGNFQYVDEYEMKKFVHAAMKTTIPSFAKQLFVLTEDLRIEEKIKLERPGTKKAFAVRRSILRQYFQTQLNVNLVKSLHTDALFNYLFLLLNAEAPIEPPLMNDELDRAMPFIQQSVLRFFETTSTKETVQICYLLMEVLDELLSKDMLNEYFHLPDSTNWSNGEEEMFQDIKRKDPLMNDDQLEEKKTGEEEVMDEEFRTWHRETSELGTSFLQFDLDQGSKTELMGEGAREGEEGDQALAMVQGSAKKTNRNDFTTLEAEQLKKEVNKGGHEAKYGKENRFAIPIFDVIHPPRYEQVKDYKEKQAQIAPLQKKLTHMIEQTLEHKKIRPRNDLQAGRLNKKLLRFFLEEQPRLFYKKQEPSAEIDAVFTLLVDCSASMQDKMEETKLGIVLFHEALKSVRVQHEIIGFWEDTNDATDTYQPNHFQTVINYHASLQKRSGPEILQLQPEEDNRDGFAIRIITEKLLQRGEKQKFLLVFSDGEPAAHDYDRNGIMDTHEAVLSARKQGIEVINVFLANEEVEEAQRKTIQNMYGKYSLFVSAIEELPAILFPLLKKLLYKSMN</sequence>
<keyword evidence="3" id="KW-1185">Reference proteome</keyword>
<evidence type="ECO:0000313" key="2">
    <source>
        <dbReference type="EMBL" id="WXB94753.1"/>
    </source>
</evidence>
<dbReference type="RefSeq" id="WP_338754585.1">
    <property type="nucleotide sequence ID" value="NZ_CP147404.1"/>
</dbReference>
<name>A0ABZ2NAJ1_9BACI</name>
<protein>
    <submittedName>
        <fullName evidence="2">VWA domain-containing protein</fullName>
    </submittedName>
</protein>
<dbReference type="InterPro" id="IPR002035">
    <property type="entry name" value="VWF_A"/>
</dbReference>
<dbReference type="Proteomes" id="UP001387364">
    <property type="component" value="Chromosome"/>
</dbReference>
<evidence type="ECO:0000313" key="3">
    <source>
        <dbReference type="Proteomes" id="UP001387364"/>
    </source>
</evidence>
<dbReference type="SMART" id="SM00327">
    <property type="entry name" value="VWA"/>
    <property type="match status" value="1"/>
</dbReference>
<dbReference type="PANTHER" id="PTHR41248:SF1">
    <property type="entry name" value="NORD PROTEIN"/>
    <property type="match status" value="1"/>
</dbReference>
<dbReference type="Gene3D" id="3.40.50.410">
    <property type="entry name" value="von Willebrand factor, type A domain"/>
    <property type="match status" value="1"/>
</dbReference>
<dbReference type="CDD" id="cd01454">
    <property type="entry name" value="vWA_norD_type"/>
    <property type="match status" value="1"/>
</dbReference>
<evidence type="ECO:0000259" key="1">
    <source>
        <dbReference type="PROSITE" id="PS50234"/>
    </source>
</evidence>
<dbReference type="PROSITE" id="PS50234">
    <property type="entry name" value="VWFA"/>
    <property type="match status" value="1"/>
</dbReference>
<reference evidence="2 3" key="1">
    <citation type="submission" date="2024-02" db="EMBL/GenBank/DDBJ databases">
        <title>Seven novel Bacillus-like species.</title>
        <authorList>
            <person name="Liu G."/>
        </authorList>
    </citation>
    <scope>NUCLEOTIDE SEQUENCE [LARGE SCALE GENOMIC DNA]</scope>
    <source>
        <strain evidence="2 3">FJAT-52991</strain>
    </source>
</reference>